<dbReference type="Proteomes" id="UP000761380">
    <property type="component" value="Unassembled WGS sequence"/>
</dbReference>
<dbReference type="EMBL" id="SVBY01000003">
    <property type="protein sequence ID" value="MBE6091720.1"/>
    <property type="molecule type" value="Genomic_DNA"/>
</dbReference>
<evidence type="ECO:0000313" key="1">
    <source>
        <dbReference type="EMBL" id="MBE6091720.1"/>
    </source>
</evidence>
<protein>
    <submittedName>
        <fullName evidence="1">Uncharacterized protein</fullName>
    </submittedName>
</protein>
<accession>A0A927WL91</accession>
<organism evidence="1 2">
    <name type="scientific">Selenomonas ruminantium</name>
    <dbReference type="NCBI Taxonomy" id="971"/>
    <lineage>
        <taxon>Bacteria</taxon>
        <taxon>Bacillati</taxon>
        <taxon>Bacillota</taxon>
        <taxon>Negativicutes</taxon>
        <taxon>Selenomonadales</taxon>
        <taxon>Selenomonadaceae</taxon>
        <taxon>Selenomonas</taxon>
    </lineage>
</organism>
<name>A0A927WL91_SELRU</name>
<sequence length="64" mass="7622">MGRLYWWYKAHNICTQCRKLLAMGTIKEIAKEMGITVETVRYMTSPAHRKRCKGHNHREVFLVE</sequence>
<proteinExistence type="predicted"/>
<reference evidence="1" key="1">
    <citation type="submission" date="2019-04" db="EMBL/GenBank/DDBJ databases">
        <title>Evolution of Biomass-Degrading Anaerobic Consortia Revealed by Metagenomics.</title>
        <authorList>
            <person name="Peng X."/>
        </authorList>
    </citation>
    <scope>NUCLEOTIDE SEQUENCE</scope>
    <source>
        <strain evidence="1">SIG240</strain>
    </source>
</reference>
<gene>
    <name evidence="1" type="ORF">E7201_00855</name>
</gene>
<comment type="caution">
    <text evidence="1">The sequence shown here is derived from an EMBL/GenBank/DDBJ whole genome shotgun (WGS) entry which is preliminary data.</text>
</comment>
<evidence type="ECO:0000313" key="2">
    <source>
        <dbReference type="Proteomes" id="UP000761380"/>
    </source>
</evidence>
<dbReference type="AlphaFoldDB" id="A0A927WL91"/>